<evidence type="ECO:0000313" key="3">
    <source>
        <dbReference type="EMBL" id="KUN35692.1"/>
    </source>
</evidence>
<dbReference type="Proteomes" id="UP000053271">
    <property type="component" value="Unassembled WGS sequence"/>
</dbReference>
<evidence type="ECO:0000313" key="4">
    <source>
        <dbReference type="Proteomes" id="UP000053271"/>
    </source>
</evidence>
<feature type="transmembrane region" description="Helical" evidence="2">
    <location>
        <begin position="27"/>
        <end position="50"/>
    </location>
</feature>
<comment type="caution">
    <text evidence="3">The sequence shown here is derived from an EMBL/GenBank/DDBJ whole genome shotgun (WGS) entry which is preliminary data.</text>
</comment>
<sequence>MNGTRRRQDDQSSQETRARGTMRMWRWARWAALVLAVSWAVNGVVHLVQGEQGRDLWWPLVSAVIWTALTVYGFRTHRRIRTTTLPGTTGRSPA</sequence>
<dbReference type="AlphaFoldDB" id="A0A101QT76"/>
<keyword evidence="2" id="KW-1133">Transmembrane helix</keyword>
<feature type="compositionally biased region" description="Basic and acidic residues" evidence="1">
    <location>
        <begin position="1"/>
        <end position="10"/>
    </location>
</feature>
<proteinExistence type="predicted"/>
<organism evidence="3 4">
    <name type="scientific">Streptomyces longwoodensis</name>
    <dbReference type="NCBI Taxonomy" id="68231"/>
    <lineage>
        <taxon>Bacteria</taxon>
        <taxon>Bacillati</taxon>
        <taxon>Actinomycetota</taxon>
        <taxon>Actinomycetes</taxon>
        <taxon>Kitasatosporales</taxon>
        <taxon>Streptomycetaceae</taxon>
        <taxon>Streptomyces</taxon>
    </lineage>
</organism>
<gene>
    <name evidence="3" type="ORF">AQJ30_23640</name>
</gene>
<keyword evidence="2" id="KW-0812">Transmembrane</keyword>
<feature type="region of interest" description="Disordered" evidence="1">
    <location>
        <begin position="1"/>
        <end position="20"/>
    </location>
</feature>
<accession>A0A101QT76</accession>
<keyword evidence="4" id="KW-1185">Reference proteome</keyword>
<evidence type="ECO:0000256" key="1">
    <source>
        <dbReference type="SAM" id="MobiDB-lite"/>
    </source>
</evidence>
<reference evidence="3 4" key="1">
    <citation type="submission" date="2015-10" db="EMBL/GenBank/DDBJ databases">
        <title>Draft genome sequence of Streptomyces longwoodensis DSM 41677, type strain for the species Streptomyces longwoodensis.</title>
        <authorList>
            <person name="Ruckert C."/>
            <person name="Winkler A."/>
            <person name="Kalinowski J."/>
            <person name="Kampfer P."/>
            <person name="Glaeser S."/>
        </authorList>
    </citation>
    <scope>NUCLEOTIDE SEQUENCE [LARGE SCALE GENOMIC DNA]</scope>
    <source>
        <strain evidence="3 4">DSM 41677</strain>
    </source>
</reference>
<dbReference type="EMBL" id="LMWS01000031">
    <property type="protein sequence ID" value="KUN35692.1"/>
    <property type="molecule type" value="Genomic_DNA"/>
</dbReference>
<name>A0A101QT76_9ACTN</name>
<feature type="transmembrane region" description="Helical" evidence="2">
    <location>
        <begin position="56"/>
        <end position="74"/>
    </location>
</feature>
<keyword evidence="2" id="KW-0472">Membrane</keyword>
<protein>
    <submittedName>
        <fullName evidence="3">Uncharacterized protein</fullName>
    </submittedName>
</protein>
<evidence type="ECO:0000256" key="2">
    <source>
        <dbReference type="SAM" id="Phobius"/>
    </source>
</evidence>